<feature type="transmembrane region" description="Helical" evidence="13">
    <location>
        <begin position="101"/>
        <end position="129"/>
    </location>
</feature>
<feature type="transmembrane region" description="Helical" evidence="13">
    <location>
        <begin position="199"/>
        <end position="217"/>
    </location>
</feature>
<keyword evidence="11 13" id="KW-0170">Cobalt</keyword>
<evidence type="ECO:0000256" key="3">
    <source>
        <dbReference type="ARBA" id="ARBA00022426"/>
    </source>
</evidence>
<dbReference type="HAMAP" id="MF_01462">
    <property type="entry name" value="CbiM"/>
    <property type="match status" value="1"/>
</dbReference>
<dbReference type="NCBIfam" id="TIGR00123">
    <property type="entry name" value="cbiM"/>
    <property type="match status" value="1"/>
</dbReference>
<keyword evidence="3 13" id="KW-0171">Cobalt transport</keyword>
<dbReference type="GO" id="GO:0015087">
    <property type="term" value="F:cobalt ion transmembrane transporter activity"/>
    <property type="evidence" value="ECO:0007669"/>
    <property type="project" value="UniProtKB-UniRule"/>
</dbReference>
<comment type="function">
    <text evidence="13">Part of the energy-coupling factor (ECF) transporter complex CbiMNOQ involved in cobalt import.</text>
</comment>
<dbReference type="Pfam" id="PF01891">
    <property type="entry name" value="CbiM"/>
    <property type="match status" value="1"/>
</dbReference>
<comment type="subunit">
    <text evidence="13">Forms an energy-coupling factor (ECF) transporter complex composed of an ATP-binding protein (A component, CbiO), a transmembrane protein (T component, CbiQ) and 2 possible substrate-capture proteins (S components, CbiM and CbiN) of unknown stoichimetry.</text>
</comment>
<dbReference type="GO" id="GO:0043190">
    <property type="term" value="C:ATP-binding cassette (ABC) transporter complex"/>
    <property type="evidence" value="ECO:0007669"/>
    <property type="project" value="InterPro"/>
</dbReference>
<dbReference type="RefSeq" id="WP_164926849.1">
    <property type="nucleotide sequence ID" value="NC_002932.3"/>
</dbReference>
<dbReference type="PATRIC" id="fig|194439.7.peg.381"/>
<evidence type="ECO:0000256" key="8">
    <source>
        <dbReference type="ARBA" id="ARBA00022989"/>
    </source>
</evidence>
<dbReference type="PANTHER" id="PTHR43627:SF1">
    <property type="entry name" value="COBALT TRANSPORT PROTEIN CBIM"/>
    <property type="match status" value="1"/>
</dbReference>
<dbReference type="InterPro" id="IPR018024">
    <property type="entry name" value="CbiM"/>
</dbReference>
<organism evidence="14 15">
    <name type="scientific">Chlorobaculum tepidum (strain ATCC 49652 / DSM 12025 / NBRC 103806 / TLS)</name>
    <name type="common">Chlorobium tepidum</name>
    <dbReference type="NCBI Taxonomy" id="194439"/>
    <lineage>
        <taxon>Bacteria</taxon>
        <taxon>Pseudomonadati</taxon>
        <taxon>Chlorobiota</taxon>
        <taxon>Chlorobiia</taxon>
        <taxon>Chlorobiales</taxon>
        <taxon>Chlorobiaceae</taxon>
        <taxon>Chlorobaculum</taxon>
    </lineage>
</organism>
<dbReference type="HOGENOM" id="CLU_052508_3_0_10"/>
<comment type="similarity">
    <text evidence="12 13">Belongs to the CbiM family.</text>
</comment>
<accession>Q8KFD3</accession>
<dbReference type="NCBIfam" id="NF006184">
    <property type="entry name" value="PRK08319.1"/>
    <property type="match status" value="1"/>
</dbReference>
<protein>
    <recommendedName>
        <fullName evidence="13">Cobalt transport protein CbiM</fullName>
    </recommendedName>
    <alternativeName>
        <fullName evidence="13">Energy-coupling factor transporter probable substrate-capture protein CbiM</fullName>
        <shortName evidence="13">ECF transporter S component CbiM</shortName>
    </alternativeName>
</protein>
<feature type="transmembrane region" description="Helical" evidence="13">
    <location>
        <begin position="223"/>
        <end position="243"/>
    </location>
</feature>
<evidence type="ECO:0000256" key="1">
    <source>
        <dbReference type="ARBA" id="ARBA00004429"/>
    </source>
</evidence>
<evidence type="ECO:0000256" key="7">
    <source>
        <dbReference type="ARBA" id="ARBA00022692"/>
    </source>
</evidence>
<keyword evidence="10 13" id="KW-0472">Membrane</keyword>
<dbReference type="GO" id="GO:0009236">
    <property type="term" value="P:cobalamin biosynthetic process"/>
    <property type="evidence" value="ECO:0007669"/>
    <property type="project" value="UniProtKB-UniRule"/>
</dbReference>
<keyword evidence="15" id="KW-1185">Reference proteome</keyword>
<evidence type="ECO:0000256" key="10">
    <source>
        <dbReference type="ARBA" id="ARBA00023136"/>
    </source>
</evidence>
<evidence type="ECO:0000256" key="13">
    <source>
        <dbReference type="HAMAP-Rule" id="MF_01462"/>
    </source>
</evidence>
<evidence type="ECO:0000313" key="15">
    <source>
        <dbReference type="Proteomes" id="UP000001007"/>
    </source>
</evidence>
<dbReference type="EnsemblBacteria" id="AAM71640">
    <property type="protein sequence ID" value="AAM71640"/>
    <property type="gene ID" value="CT0394"/>
</dbReference>
<dbReference type="Proteomes" id="UP000001007">
    <property type="component" value="Chromosome"/>
</dbReference>
<evidence type="ECO:0000256" key="6">
    <source>
        <dbReference type="ARBA" id="ARBA00022573"/>
    </source>
</evidence>
<evidence type="ECO:0000256" key="5">
    <source>
        <dbReference type="ARBA" id="ARBA00022475"/>
    </source>
</evidence>
<comment type="subcellular location">
    <subcellularLocation>
        <location evidence="1 13">Cell inner membrane</location>
        <topology evidence="1 13">Multi-pass membrane protein</topology>
    </subcellularLocation>
</comment>
<dbReference type="Gene3D" id="1.10.1760.20">
    <property type="match status" value="1"/>
</dbReference>
<dbReference type="UniPathway" id="UPA00148"/>
<evidence type="ECO:0000256" key="12">
    <source>
        <dbReference type="ARBA" id="ARBA00060918"/>
    </source>
</evidence>
<keyword evidence="13" id="KW-0997">Cell inner membrane</keyword>
<evidence type="ECO:0000256" key="2">
    <source>
        <dbReference type="ARBA" id="ARBA00004953"/>
    </source>
</evidence>
<keyword evidence="9 13" id="KW-0406">Ion transport</keyword>
<reference evidence="14 15" key="1">
    <citation type="journal article" date="2002" name="Proc. Natl. Acad. Sci. U.S.A.">
        <title>The complete genome sequence of Chlorobium tepidum TLS, a photosynthetic, anaerobic, green-sulfur bacterium.</title>
        <authorList>
            <person name="Eisen J.A."/>
            <person name="Nelson K.E."/>
            <person name="Paulsen I.T."/>
            <person name="Heidelberg J.F."/>
            <person name="Wu M."/>
            <person name="Dodson R.J."/>
            <person name="Deboy R."/>
            <person name="Gwinn M.L."/>
            <person name="Nelson W.C."/>
            <person name="Haft D.H."/>
            <person name="Hickey E.K."/>
            <person name="Peterson J.D."/>
            <person name="Durkin A.S."/>
            <person name="Kolonay J.L."/>
            <person name="Yang F."/>
            <person name="Holt I."/>
            <person name="Umayam L.A."/>
            <person name="Mason T."/>
            <person name="Brenner M."/>
            <person name="Shea T.P."/>
            <person name="Parksey D."/>
            <person name="Nierman W.C."/>
            <person name="Feldblyum T.V."/>
            <person name="Hansen C.L."/>
            <person name="Craven M.B."/>
            <person name="Radune D."/>
            <person name="Vamathevan J."/>
            <person name="Khouri H."/>
            <person name="White O."/>
            <person name="Gruber T.M."/>
            <person name="Ketchum K.A."/>
            <person name="Venter J.C."/>
            <person name="Tettelin H."/>
            <person name="Bryant D.A."/>
            <person name="Fraser C.M."/>
        </authorList>
    </citation>
    <scope>NUCLEOTIDE SEQUENCE [LARGE SCALE GENOMIC DNA]</scope>
    <source>
        <strain evidence="15">ATCC 49652 / DSM 12025 / NBRC 103806 / TLS</strain>
    </source>
</reference>
<name>Q8KFD3_CHLTE</name>
<dbReference type="EMBL" id="AE006470">
    <property type="protein sequence ID" value="AAM71640.1"/>
    <property type="molecule type" value="Genomic_DNA"/>
</dbReference>
<keyword evidence="4 13" id="KW-0813">Transport</keyword>
<feature type="transmembrane region" description="Helical" evidence="13">
    <location>
        <begin position="71"/>
        <end position="89"/>
    </location>
</feature>
<dbReference type="PANTHER" id="PTHR43627">
    <property type="match status" value="1"/>
</dbReference>
<evidence type="ECO:0000256" key="4">
    <source>
        <dbReference type="ARBA" id="ARBA00022448"/>
    </source>
</evidence>
<dbReference type="AlphaFoldDB" id="Q8KFD3"/>
<keyword evidence="6 13" id="KW-0169">Cobalamin biosynthesis</keyword>
<dbReference type="FunFam" id="1.10.1760.20:FF:000001">
    <property type="entry name" value="Cobalt transport protein CbiM"/>
    <property type="match status" value="1"/>
</dbReference>
<gene>
    <name evidence="13 14" type="primary">cbiM</name>
    <name evidence="14" type="ordered locus">CT0394</name>
</gene>
<comment type="pathway">
    <text evidence="2 13">Cofactor biosynthesis; adenosylcobalamin biosynthesis.</text>
</comment>
<feature type="transmembrane region" description="Helical" evidence="13">
    <location>
        <begin position="42"/>
        <end position="59"/>
    </location>
</feature>
<dbReference type="OrthoDB" id="9809846at2"/>
<evidence type="ECO:0000256" key="11">
    <source>
        <dbReference type="ARBA" id="ARBA00023285"/>
    </source>
</evidence>
<dbReference type="eggNOG" id="COG0310">
    <property type="taxonomic scope" value="Bacteria"/>
</dbReference>
<proteinExistence type="inferred from homology"/>
<dbReference type="InterPro" id="IPR002751">
    <property type="entry name" value="CbiM/NikMN"/>
</dbReference>
<keyword evidence="8 13" id="KW-1133">Transmembrane helix</keyword>
<dbReference type="KEGG" id="cte:CT0394"/>
<evidence type="ECO:0000313" key="14">
    <source>
        <dbReference type="EMBL" id="AAM71640.1"/>
    </source>
</evidence>
<evidence type="ECO:0000256" key="9">
    <source>
        <dbReference type="ARBA" id="ARBA00023065"/>
    </source>
</evidence>
<keyword evidence="5 13" id="KW-1003">Cell membrane</keyword>
<keyword evidence="7 13" id="KW-0812">Transmembrane</keyword>
<feature type="transmembrane region" description="Helical" evidence="13">
    <location>
        <begin position="136"/>
        <end position="155"/>
    </location>
</feature>
<sequence>MTNLKFRFFAVASMAVAFMLFGGGEAYAMHIMEGFLPPGWSLFWWLVSLPFFVLGFISLRRIVASNPRMKLLLAMAGAFAFVLSSLKIPSVTGSCSHPTGVGLGAIMFGPSVMSVLGAIVLLFQALLLAHGGLTTLGANAFSMAITGPFVSWGLYKLFDSLRSPRWLSVFVAASIGDLATYVVTSFQLAFAFPSITGGVVASAVKFLGIFAITQVPLAVSEGILTVMVYNAIMAYTGQSFFGAQSLSREVK</sequence>
<dbReference type="STRING" id="194439.CT0394"/>